<sequence length="143" mass="16508">MPVYFGFPVSCEEAFRLFGQDFEGPAQTIMEQRNYRRDSWFIGSHLVPLLNKYLANNQSDLRLFETDKGACVIGYKIMELCGSTDNYIEVNNLLGVLITLKQRFDTEMRALSVDLSYIVLQRVEEEPETVHNPKPFVITHSTH</sequence>
<proteinExistence type="predicted"/>
<evidence type="ECO:0000313" key="1">
    <source>
        <dbReference type="EMBL" id="QHU05026.1"/>
    </source>
</evidence>
<accession>A0A6C0JJS2</accession>
<dbReference type="EMBL" id="MN740406">
    <property type="protein sequence ID" value="QHU05026.1"/>
    <property type="molecule type" value="Genomic_DNA"/>
</dbReference>
<dbReference type="AlphaFoldDB" id="A0A6C0JJS2"/>
<reference evidence="1" key="1">
    <citation type="journal article" date="2020" name="Nature">
        <title>Giant virus diversity and host interactions through global metagenomics.</title>
        <authorList>
            <person name="Schulz F."/>
            <person name="Roux S."/>
            <person name="Paez-Espino D."/>
            <person name="Jungbluth S."/>
            <person name="Walsh D.A."/>
            <person name="Denef V.J."/>
            <person name="McMahon K.D."/>
            <person name="Konstantinidis K.T."/>
            <person name="Eloe-Fadrosh E.A."/>
            <person name="Kyrpides N.C."/>
            <person name="Woyke T."/>
        </authorList>
    </citation>
    <scope>NUCLEOTIDE SEQUENCE</scope>
    <source>
        <strain evidence="1">GVMAG-M-3300027708-5</strain>
    </source>
</reference>
<protein>
    <submittedName>
        <fullName evidence="1">Uncharacterized protein</fullName>
    </submittedName>
</protein>
<organism evidence="1">
    <name type="scientific">viral metagenome</name>
    <dbReference type="NCBI Taxonomy" id="1070528"/>
    <lineage>
        <taxon>unclassified sequences</taxon>
        <taxon>metagenomes</taxon>
        <taxon>organismal metagenomes</taxon>
    </lineage>
</organism>
<name>A0A6C0JJS2_9ZZZZ</name>